<dbReference type="GO" id="GO:0005737">
    <property type="term" value="C:cytoplasm"/>
    <property type="evidence" value="ECO:0007669"/>
    <property type="project" value="UniProtKB-SubCell"/>
</dbReference>
<evidence type="ECO:0000313" key="6">
    <source>
        <dbReference type="EMBL" id="AIF22888.1"/>
    </source>
</evidence>
<dbReference type="InterPro" id="IPR000426">
    <property type="entry name" value="Proteasome_asu_N"/>
</dbReference>
<dbReference type="SUPFAM" id="SSF56235">
    <property type="entry name" value="N-terminal nucleophile aminohydrolases (Ntn hydrolases)"/>
    <property type="match status" value="1"/>
</dbReference>
<dbReference type="SMART" id="SM00948">
    <property type="entry name" value="Proteasome_A_N"/>
    <property type="match status" value="1"/>
</dbReference>
<name>A0A075I9S7_9ARCH</name>
<dbReference type="EMBL" id="KF901218">
    <property type="protein sequence ID" value="AIF22888.1"/>
    <property type="molecule type" value="Genomic_DNA"/>
</dbReference>
<feature type="domain" description="Proteasome alpha-type subunits" evidence="5">
    <location>
        <begin position="7"/>
        <end position="29"/>
    </location>
</feature>
<evidence type="ECO:0000259" key="5">
    <source>
        <dbReference type="SMART" id="SM00948"/>
    </source>
</evidence>
<dbReference type="GO" id="GO:0006511">
    <property type="term" value="P:ubiquitin-dependent protein catabolic process"/>
    <property type="evidence" value="ECO:0007669"/>
    <property type="project" value="InterPro"/>
</dbReference>
<dbReference type="InterPro" id="IPR029055">
    <property type="entry name" value="Ntn_hydrolases_N"/>
</dbReference>
<dbReference type="GO" id="GO:0010498">
    <property type="term" value="P:proteasomal protein catabolic process"/>
    <property type="evidence" value="ECO:0007669"/>
    <property type="project" value="UniProtKB-ARBA"/>
</dbReference>
<dbReference type="PANTHER" id="PTHR11599">
    <property type="entry name" value="PROTEASOME SUBUNIT ALPHA/BETA"/>
    <property type="match status" value="1"/>
</dbReference>
<dbReference type="NCBIfam" id="NF003075">
    <property type="entry name" value="PRK03996.1"/>
    <property type="match status" value="1"/>
</dbReference>
<keyword evidence="6" id="KW-0378">Hydrolase</keyword>
<dbReference type="GO" id="GO:0019773">
    <property type="term" value="C:proteasome core complex, alpha-subunit complex"/>
    <property type="evidence" value="ECO:0007669"/>
    <property type="project" value="UniProtKB-UniRule"/>
</dbReference>
<reference evidence="6" key="1">
    <citation type="journal article" date="2014" name="Genome Biol. Evol.">
        <title>Pangenome evidence for extensive interdomain horizontal transfer affecting lineage core and shell genes in uncultured planktonic thaumarchaeota and euryarchaeota.</title>
        <authorList>
            <person name="Deschamps P."/>
            <person name="Zivanovic Y."/>
            <person name="Moreira D."/>
            <person name="Rodriguez-Valera F."/>
            <person name="Lopez-Garcia P."/>
        </authorList>
    </citation>
    <scope>NUCLEOTIDE SEQUENCE</scope>
</reference>
<evidence type="ECO:0000256" key="3">
    <source>
        <dbReference type="ARBA" id="ARBA00022942"/>
    </source>
</evidence>
<protein>
    <submittedName>
        <fullName evidence="6">Proteasome endopeptidase complex subunit (PsmA, prcA)</fullName>
        <ecNumber evidence="6">3.4.25.1</ecNumber>
    </submittedName>
</protein>
<keyword evidence="2" id="KW-0963">Cytoplasm</keyword>
<evidence type="ECO:0000256" key="1">
    <source>
        <dbReference type="ARBA" id="ARBA00004496"/>
    </source>
</evidence>
<organism evidence="6">
    <name type="scientific">uncultured marine thaumarchaeote SAT1000_10_H08</name>
    <dbReference type="NCBI Taxonomy" id="1456376"/>
    <lineage>
        <taxon>Archaea</taxon>
        <taxon>Nitrososphaerota</taxon>
        <taxon>environmental samples</taxon>
    </lineage>
</organism>
<dbReference type="InterPro" id="IPR001353">
    <property type="entry name" value="Proteasome_sua/b"/>
</dbReference>
<gene>
    <name evidence="6" type="primary">prcA</name>
    <name evidence="6" type="synonym">psmA</name>
</gene>
<dbReference type="AlphaFoldDB" id="A0A075I9S7"/>
<accession>A0A075I9S7</accession>
<dbReference type="InterPro" id="IPR023332">
    <property type="entry name" value="Proteasome_alpha-type"/>
</dbReference>
<evidence type="ECO:0000256" key="2">
    <source>
        <dbReference type="ARBA" id="ARBA00022490"/>
    </source>
</evidence>
<comment type="similarity">
    <text evidence="4">Belongs to the peptidase T1A family.</text>
</comment>
<dbReference type="Pfam" id="PF00227">
    <property type="entry name" value="Proteasome"/>
    <property type="match status" value="1"/>
</dbReference>
<dbReference type="EC" id="3.4.25.1" evidence="6"/>
<dbReference type="FunFam" id="3.60.20.10:FF:000004">
    <property type="entry name" value="Proteasome subunit alpha type-4"/>
    <property type="match status" value="1"/>
</dbReference>
<sequence>MMASRGYDMTPTMYSPDGRIYQVEYAIETVKRGAIAIGLQVKDGVILAVEEKSRDLQVEDITQKIFQVDDHIGIAAAGYIPDARVMVDSARFFSQSNKLTYDESVEIETVAKHLADQSHQFTQYSGVRPFGVALIIAGVDRKGTRVFVTDPSGTYIPYAAVAIGGNSDEVTDFLEKNYKNEMSMNDAMSLAITAINLKSDEKGVKNIRMSTIKTDTMLFEKVSNEELAKHIQTESTSPKSLK</sequence>
<evidence type="ECO:0000256" key="4">
    <source>
        <dbReference type="PROSITE-ProRule" id="PRU00808"/>
    </source>
</evidence>
<keyword evidence="3 4" id="KW-0647">Proteasome</keyword>
<comment type="subcellular location">
    <subcellularLocation>
        <location evidence="1">Cytoplasm</location>
    </subcellularLocation>
</comment>
<dbReference type="PROSITE" id="PS51475">
    <property type="entry name" value="PROTEASOME_ALPHA_2"/>
    <property type="match status" value="1"/>
</dbReference>
<dbReference type="Gene3D" id="3.60.20.10">
    <property type="entry name" value="Glutamine Phosphoribosylpyrophosphate, subunit 1, domain 1"/>
    <property type="match status" value="1"/>
</dbReference>
<proteinExistence type="inferred from homology"/>
<dbReference type="Pfam" id="PF10584">
    <property type="entry name" value="Proteasome_A_N"/>
    <property type="match status" value="1"/>
</dbReference>
<dbReference type="InterPro" id="IPR050115">
    <property type="entry name" value="Proteasome_alpha"/>
</dbReference>
<dbReference type="GO" id="GO:0004175">
    <property type="term" value="F:endopeptidase activity"/>
    <property type="evidence" value="ECO:0007669"/>
    <property type="project" value="UniProtKB-ARBA"/>
</dbReference>